<gene>
    <name evidence="1" type="ORF">AAG747_10330</name>
</gene>
<proteinExistence type="predicted"/>
<dbReference type="RefSeq" id="WP_346821084.1">
    <property type="nucleotide sequence ID" value="NZ_JBDKWZ010000005.1"/>
</dbReference>
<reference evidence="1 2" key="1">
    <citation type="submission" date="2024-04" db="EMBL/GenBank/DDBJ databases">
        <title>Novel genus in family Flammeovirgaceae.</title>
        <authorList>
            <person name="Nguyen T.H."/>
            <person name="Vuong T.Q."/>
            <person name="Le H."/>
            <person name="Kim S.-G."/>
        </authorList>
    </citation>
    <scope>NUCLEOTIDE SEQUENCE [LARGE SCALE GENOMIC DNA]</scope>
    <source>
        <strain evidence="1 2">JCM 23209</strain>
    </source>
</reference>
<accession>A0AAW9RZA1</accession>
<dbReference type="Proteomes" id="UP001403385">
    <property type="component" value="Unassembled WGS sequence"/>
</dbReference>
<evidence type="ECO:0000313" key="2">
    <source>
        <dbReference type="Proteomes" id="UP001403385"/>
    </source>
</evidence>
<dbReference type="EMBL" id="JBDKWZ010000005">
    <property type="protein sequence ID" value="MEN7548305.1"/>
    <property type="molecule type" value="Genomic_DNA"/>
</dbReference>
<dbReference type="AlphaFoldDB" id="A0AAW9RZA1"/>
<sequence>MSTSSFAQKKYKWVQGKAELLDGEKFEGKLIYRPDDIRGLIQLKKEERILTYSPFDVSLFSYYDKKTKKNRVFHSLPIFNYSDESFQPEFLELLFEGELITVFKQHVAVKRPDQPLEAKVDWEFIILADMTSGKMEYYSYPNEMTKRRKVSFWEAFEFKNPFAKYAYDKRLLTDMVGNKSAILREYTKKEELRIKQVEGLVKVLAKYHELMEAGYNLVN</sequence>
<evidence type="ECO:0000313" key="1">
    <source>
        <dbReference type="EMBL" id="MEN7548305.1"/>
    </source>
</evidence>
<name>A0AAW9RZA1_9BACT</name>
<comment type="caution">
    <text evidence="1">The sequence shown here is derived from an EMBL/GenBank/DDBJ whole genome shotgun (WGS) entry which is preliminary data.</text>
</comment>
<organism evidence="1 2">
    <name type="scientific">Rapidithrix thailandica</name>
    <dbReference type="NCBI Taxonomy" id="413964"/>
    <lineage>
        <taxon>Bacteria</taxon>
        <taxon>Pseudomonadati</taxon>
        <taxon>Bacteroidota</taxon>
        <taxon>Cytophagia</taxon>
        <taxon>Cytophagales</taxon>
        <taxon>Flammeovirgaceae</taxon>
        <taxon>Rapidithrix</taxon>
    </lineage>
</organism>
<protein>
    <submittedName>
        <fullName evidence="1">Uncharacterized protein</fullName>
    </submittedName>
</protein>
<keyword evidence="2" id="KW-1185">Reference proteome</keyword>